<reference evidence="2" key="1">
    <citation type="submission" date="2021-01" db="EMBL/GenBank/DDBJ databases">
        <authorList>
            <consortium name="Genoscope - CEA"/>
            <person name="William W."/>
        </authorList>
    </citation>
    <scope>NUCLEOTIDE SEQUENCE</scope>
</reference>
<accession>A0A8S1KSC0</accession>
<evidence type="ECO:0000256" key="1">
    <source>
        <dbReference type="SAM" id="MobiDB-lite"/>
    </source>
</evidence>
<proteinExistence type="predicted"/>
<evidence type="ECO:0000313" key="2">
    <source>
        <dbReference type="EMBL" id="CAD8058420.1"/>
    </source>
</evidence>
<evidence type="ECO:0000313" key="3">
    <source>
        <dbReference type="Proteomes" id="UP000692954"/>
    </source>
</evidence>
<name>A0A8S1KSC0_9CILI</name>
<sequence>MDEEILDNLQAVEDDNDISNFPLFQQKQIAEFIKKILGDNITAQKAFRDKFNRCLTLFVFYLSHMITVMKEDSRKKKNQKMRVQVAKEDIIMTLKAIDFQEIAETLENVQIMQASQENVIQSENQQYQELEDDEMQEIQNFENKIDEQKDEENNNNKDQEQDVQEQVDGEIENENNQNVENDDGQL</sequence>
<organism evidence="2 3">
    <name type="scientific">Paramecium sonneborni</name>
    <dbReference type="NCBI Taxonomy" id="65129"/>
    <lineage>
        <taxon>Eukaryota</taxon>
        <taxon>Sar</taxon>
        <taxon>Alveolata</taxon>
        <taxon>Ciliophora</taxon>
        <taxon>Intramacronucleata</taxon>
        <taxon>Oligohymenophorea</taxon>
        <taxon>Peniculida</taxon>
        <taxon>Parameciidae</taxon>
        <taxon>Paramecium</taxon>
    </lineage>
</organism>
<feature type="region of interest" description="Disordered" evidence="1">
    <location>
        <begin position="139"/>
        <end position="186"/>
    </location>
</feature>
<feature type="compositionally biased region" description="Basic and acidic residues" evidence="1">
    <location>
        <begin position="143"/>
        <end position="160"/>
    </location>
</feature>
<dbReference type="AlphaFoldDB" id="A0A8S1KSC0"/>
<dbReference type="Proteomes" id="UP000692954">
    <property type="component" value="Unassembled WGS sequence"/>
</dbReference>
<comment type="caution">
    <text evidence="2">The sequence shown here is derived from an EMBL/GenBank/DDBJ whole genome shotgun (WGS) entry which is preliminary data.</text>
</comment>
<feature type="compositionally biased region" description="Acidic residues" evidence="1">
    <location>
        <begin position="161"/>
        <end position="173"/>
    </location>
</feature>
<gene>
    <name evidence="2" type="ORF">PSON_ATCC_30995.1.T0120192</name>
</gene>
<protein>
    <submittedName>
        <fullName evidence="2">Uncharacterized protein</fullName>
    </submittedName>
</protein>
<dbReference type="EMBL" id="CAJJDN010000012">
    <property type="protein sequence ID" value="CAD8058420.1"/>
    <property type="molecule type" value="Genomic_DNA"/>
</dbReference>
<keyword evidence="3" id="KW-1185">Reference proteome</keyword>
<dbReference type="OrthoDB" id="309730at2759"/>